<accession>A0A095SL78</accession>
<feature type="domain" description="Spore coat protein U/FanG" evidence="2">
    <location>
        <begin position="27"/>
        <end position="146"/>
    </location>
</feature>
<dbReference type="OrthoDB" id="6078729at2"/>
<keyword evidence="4" id="KW-1185">Reference proteome</keyword>
<reference evidence="3 4" key="1">
    <citation type="submission" date="2012-09" db="EMBL/GenBank/DDBJ databases">
        <title>Genome Sequence of alkane-degrading Bacterium Alcanivorax sp. 19-m-6.</title>
        <authorList>
            <person name="Lai Q."/>
            <person name="Shao Z."/>
        </authorList>
    </citation>
    <scope>NUCLEOTIDE SEQUENCE [LARGE SCALE GENOMIC DNA]</scope>
    <source>
        <strain evidence="3 4">19-m-6</strain>
    </source>
</reference>
<dbReference type="PANTHER" id="PTHR37089:SF4">
    <property type="entry name" value="EXPORTED PROTEIN"/>
    <property type="match status" value="1"/>
</dbReference>
<comment type="caution">
    <text evidence="3">The sequence shown here is derived from an EMBL/GenBank/DDBJ whole genome shotgun (WGS) entry which is preliminary data.</text>
</comment>
<dbReference type="AlphaFoldDB" id="A0A095SL78"/>
<dbReference type="EMBL" id="ARXV01000004">
    <property type="protein sequence ID" value="KGD65342.1"/>
    <property type="molecule type" value="Genomic_DNA"/>
</dbReference>
<evidence type="ECO:0000256" key="1">
    <source>
        <dbReference type="SAM" id="SignalP"/>
    </source>
</evidence>
<dbReference type="STRING" id="1177154.Y5S_01235"/>
<feature type="chain" id="PRO_5001918075" description="Spore coat protein U/FanG domain-containing protein" evidence="1">
    <location>
        <begin position="24"/>
        <end position="167"/>
    </location>
</feature>
<dbReference type="PATRIC" id="fig|1177154.3.peg.1258"/>
<proteinExistence type="predicted"/>
<dbReference type="InterPro" id="IPR007893">
    <property type="entry name" value="Spore_coat_U/FanG"/>
</dbReference>
<dbReference type="Pfam" id="PF05229">
    <property type="entry name" value="SCPU"/>
    <property type="match status" value="1"/>
</dbReference>
<sequence>MKKTLSLAALSAAMMSAPLASQAATDTTTFDVLLTLIGSCTVSQADNLDFGTRTEAEVNTGGITATSTVGITCSNNTAYTVGLSGTIGARNMTSTNGSSVAYQLFQPDGSTAWDNASTVAGTGNSAQQDYTVNGTIPAQTMTLNAGDAPDGDTGISLSDTVTVTVTF</sequence>
<dbReference type="eggNOG" id="COG5430">
    <property type="taxonomic scope" value="Bacteria"/>
</dbReference>
<dbReference type="RefSeq" id="WP_052041439.1">
    <property type="nucleotide sequence ID" value="NZ_ARXV01000004.1"/>
</dbReference>
<organism evidence="3 4">
    <name type="scientific">Alcanivorax nanhaiticus</name>
    <dbReference type="NCBI Taxonomy" id="1177154"/>
    <lineage>
        <taxon>Bacteria</taxon>
        <taxon>Pseudomonadati</taxon>
        <taxon>Pseudomonadota</taxon>
        <taxon>Gammaproteobacteria</taxon>
        <taxon>Oceanospirillales</taxon>
        <taxon>Alcanivoracaceae</taxon>
        <taxon>Alcanivorax</taxon>
    </lineage>
</organism>
<evidence type="ECO:0000313" key="4">
    <source>
        <dbReference type="Proteomes" id="UP000029444"/>
    </source>
</evidence>
<keyword evidence="1" id="KW-0732">Signal</keyword>
<evidence type="ECO:0000313" key="3">
    <source>
        <dbReference type="EMBL" id="KGD65342.1"/>
    </source>
</evidence>
<evidence type="ECO:0000259" key="2">
    <source>
        <dbReference type="Pfam" id="PF05229"/>
    </source>
</evidence>
<dbReference type="Proteomes" id="UP000029444">
    <property type="component" value="Unassembled WGS sequence"/>
</dbReference>
<protein>
    <recommendedName>
        <fullName evidence="2">Spore coat protein U/FanG domain-containing protein</fullName>
    </recommendedName>
</protein>
<dbReference type="PANTHER" id="PTHR37089">
    <property type="entry name" value="PROTEIN U-RELATED"/>
    <property type="match status" value="1"/>
</dbReference>
<dbReference type="InterPro" id="IPR053167">
    <property type="entry name" value="Spore_coat_component"/>
</dbReference>
<name>A0A095SL78_9GAMM</name>
<feature type="signal peptide" evidence="1">
    <location>
        <begin position="1"/>
        <end position="23"/>
    </location>
</feature>
<dbReference type="SMART" id="SM00972">
    <property type="entry name" value="SCPU"/>
    <property type="match status" value="1"/>
</dbReference>
<gene>
    <name evidence="3" type="ORF">Y5S_01235</name>
</gene>